<accession>B9XRQ3</accession>
<proteinExistence type="predicted"/>
<dbReference type="Proteomes" id="UP000003688">
    <property type="component" value="Unassembled WGS sequence"/>
</dbReference>
<reference evidence="1 2" key="1">
    <citation type="journal article" date="2011" name="J. Bacteriol.">
        <title>Genome sequence of 'Pedosphaera parvula' Ellin514, an aerobic Verrucomicrobial isolate from pasture soil.</title>
        <authorList>
            <person name="Kant R."/>
            <person name="van Passel M.W."/>
            <person name="Sangwan P."/>
            <person name="Palva A."/>
            <person name="Lucas S."/>
            <person name="Copeland A."/>
            <person name="Lapidus A."/>
            <person name="Glavina Del Rio T."/>
            <person name="Dalin E."/>
            <person name="Tice H."/>
            <person name="Bruce D."/>
            <person name="Goodwin L."/>
            <person name="Pitluck S."/>
            <person name="Chertkov O."/>
            <person name="Larimer F.W."/>
            <person name="Land M.L."/>
            <person name="Hauser L."/>
            <person name="Brettin T.S."/>
            <person name="Detter J.C."/>
            <person name="Han S."/>
            <person name="de Vos W.M."/>
            <person name="Janssen P.H."/>
            <person name="Smidt H."/>
        </authorList>
    </citation>
    <scope>NUCLEOTIDE SEQUENCE [LARGE SCALE GENOMIC DNA]</scope>
    <source>
        <strain evidence="1 2">Ellin514</strain>
    </source>
</reference>
<dbReference type="CDD" id="cd11527">
    <property type="entry name" value="NTP-PPase_dUTPase"/>
    <property type="match status" value="1"/>
</dbReference>
<organism evidence="1 2">
    <name type="scientific">Pedosphaera parvula (strain Ellin514)</name>
    <dbReference type="NCBI Taxonomy" id="320771"/>
    <lineage>
        <taxon>Bacteria</taxon>
        <taxon>Pseudomonadati</taxon>
        <taxon>Verrucomicrobiota</taxon>
        <taxon>Pedosphaerae</taxon>
        <taxon>Pedosphaerales</taxon>
        <taxon>Pedosphaeraceae</taxon>
        <taxon>Pedosphaera</taxon>
    </lineage>
</organism>
<name>B9XRQ3_PEDPL</name>
<dbReference type="Pfam" id="PF08761">
    <property type="entry name" value="dUTPase_2"/>
    <property type="match status" value="1"/>
</dbReference>
<keyword evidence="2" id="KW-1185">Reference proteome</keyword>
<gene>
    <name evidence="1" type="ORF">Cflav_PD0502</name>
</gene>
<dbReference type="InterPro" id="IPR014871">
    <property type="entry name" value="dUTPase/dCTP_pyrophosphatase"/>
</dbReference>
<dbReference type="SUPFAM" id="SSF101386">
    <property type="entry name" value="all-alpha NTP pyrophosphatases"/>
    <property type="match status" value="1"/>
</dbReference>
<evidence type="ECO:0000313" key="2">
    <source>
        <dbReference type="Proteomes" id="UP000003688"/>
    </source>
</evidence>
<protein>
    <submittedName>
        <fullName evidence="1">dUTPase</fullName>
    </submittedName>
</protein>
<comment type="caution">
    <text evidence="1">The sequence shown here is derived from an EMBL/GenBank/DDBJ whole genome shotgun (WGS) entry which is preliminary data.</text>
</comment>
<evidence type="ECO:0000313" key="1">
    <source>
        <dbReference type="EMBL" id="EEF57468.1"/>
    </source>
</evidence>
<dbReference type="AlphaFoldDB" id="B9XRQ3"/>
<dbReference type="EMBL" id="ABOX02000067">
    <property type="protein sequence ID" value="EEF57468.1"/>
    <property type="molecule type" value="Genomic_DNA"/>
</dbReference>
<dbReference type="OrthoDB" id="5506143at2"/>
<dbReference type="STRING" id="320771.Cflav_PD0502"/>
<dbReference type="Gene3D" id="1.10.4010.10">
    <property type="entry name" value="Type II deoxyuridine triphosphatase"/>
    <property type="match status" value="2"/>
</dbReference>
<dbReference type="RefSeq" id="WP_007418486.1">
    <property type="nucleotide sequence ID" value="NZ_ABOX02000067.1"/>
</dbReference>
<sequence>MEKPDQLRELFNMQRALNQRIGVNTDAMTEEEKTKWILNYCRAMSQEMAELTDSVPWKWWAKYQKFDEQNARVEVVDLFHFLISMAQVLGMSADDVFNAYVKKNEVNFKRQESGYIKKDHDDSKHI</sequence>